<feature type="domain" description="Putative auto-transporter adhesin head GIN" evidence="2">
    <location>
        <begin position="29"/>
        <end position="214"/>
    </location>
</feature>
<feature type="chain" id="PRO_5033036833" description="Putative auto-transporter adhesin head GIN domain-containing protein" evidence="1">
    <location>
        <begin position="20"/>
        <end position="231"/>
    </location>
</feature>
<evidence type="ECO:0000259" key="2">
    <source>
        <dbReference type="Pfam" id="PF10988"/>
    </source>
</evidence>
<dbReference type="Pfam" id="PF10988">
    <property type="entry name" value="DUF2807"/>
    <property type="match status" value="1"/>
</dbReference>
<gene>
    <name evidence="3" type="ORF">FHS50_001682</name>
</gene>
<protein>
    <recommendedName>
        <fullName evidence="2">Putative auto-transporter adhesin head GIN domain-containing protein</fullName>
    </recommendedName>
</protein>
<name>A0A839Z1U1_9SPHN</name>
<feature type="signal peptide" evidence="1">
    <location>
        <begin position="1"/>
        <end position="19"/>
    </location>
</feature>
<comment type="caution">
    <text evidence="3">The sequence shown here is derived from an EMBL/GenBank/DDBJ whole genome shotgun (WGS) entry which is preliminary data.</text>
</comment>
<evidence type="ECO:0000313" key="4">
    <source>
        <dbReference type="Proteomes" id="UP000578569"/>
    </source>
</evidence>
<accession>A0A839Z1U1</accession>
<dbReference type="EMBL" id="JACICF010000002">
    <property type="protein sequence ID" value="MBB3764620.1"/>
    <property type="molecule type" value="Genomic_DNA"/>
</dbReference>
<dbReference type="InterPro" id="IPR021255">
    <property type="entry name" value="DUF2807"/>
</dbReference>
<dbReference type="AlphaFoldDB" id="A0A839Z1U1"/>
<keyword evidence="4" id="KW-1185">Reference proteome</keyword>
<dbReference type="Gene3D" id="2.160.20.120">
    <property type="match status" value="1"/>
</dbReference>
<organism evidence="3 4">
    <name type="scientific">Sphingomicrobium lutaoense</name>
    <dbReference type="NCBI Taxonomy" id="515949"/>
    <lineage>
        <taxon>Bacteria</taxon>
        <taxon>Pseudomonadati</taxon>
        <taxon>Pseudomonadota</taxon>
        <taxon>Alphaproteobacteria</taxon>
        <taxon>Sphingomonadales</taxon>
        <taxon>Sphingomonadaceae</taxon>
        <taxon>Sphingomicrobium</taxon>
    </lineage>
</organism>
<sequence length="231" mass="23591">MKIIALLLSLCALAAPASAQQRNYTVTSFTQLRVDGAIHVKLTTDSAPFARASGKAAATNAVDIRMNGRTLTISLRRDAWGAYPGDDGGPLLVEVGTHRIERASLSGSGRLDIDRLEGMKAGLALRGAGSLQVGAIELDEFTLLVAGAGSARIAGSAKQASIKVQGLSALDAANFMADELSMAVEGPALVRIGADDSLDLSVAGAADIVVSGNPACTMTVRGAASISGCRR</sequence>
<dbReference type="Proteomes" id="UP000578569">
    <property type="component" value="Unassembled WGS sequence"/>
</dbReference>
<evidence type="ECO:0000313" key="3">
    <source>
        <dbReference type="EMBL" id="MBB3764620.1"/>
    </source>
</evidence>
<evidence type="ECO:0000256" key="1">
    <source>
        <dbReference type="SAM" id="SignalP"/>
    </source>
</evidence>
<dbReference type="RefSeq" id="WP_183934008.1">
    <property type="nucleotide sequence ID" value="NZ_JACICF010000002.1"/>
</dbReference>
<reference evidence="3 4" key="1">
    <citation type="submission" date="2020-08" db="EMBL/GenBank/DDBJ databases">
        <title>Genomic Encyclopedia of Type Strains, Phase IV (KMG-IV): sequencing the most valuable type-strain genomes for metagenomic binning, comparative biology and taxonomic classification.</title>
        <authorList>
            <person name="Goeker M."/>
        </authorList>
    </citation>
    <scope>NUCLEOTIDE SEQUENCE [LARGE SCALE GENOMIC DNA]</scope>
    <source>
        <strain evidence="3 4">DSM 24194</strain>
    </source>
</reference>
<proteinExistence type="predicted"/>
<keyword evidence="1" id="KW-0732">Signal</keyword>